<gene>
    <name evidence="2" type="ORF">EVG15_10930</name>
</gene>
<name>A0A519BJP2_9DELT</name>
<dbReference type="Pfam" id="PF02371">
    <property type="entry name" value="Transposase_20"/>
    <property type="match status" value="1"/>
</dbReference>
<dbReference type="InterPro" id="IPR003346">
    <property type="entry name" value="Transposase_20"/>
</dbReference>
<dbReference type="GO" id="GO:0003677">
    <property type="term" value="F:DNA binding"/>
    <property type="evidence" value="ECO:0007669"/>
    <property type="project" value="InterPro"/>
</dbReference>
<dbReference type="AlphaFoldDB" id="A0A519BJP2"/>
<evidence type="ECO:0000259" key="1">
    <source>
        <dbReference type="Pfam" id="PF02371"/>
    </source>
</evidence>
<reference evidence="2 3" key="1">
    <citation type="journal article" date="2019" name="ISME J.">
        <title>Insights into ecological role of a new deltaproteobacterial order Candidatus Acidulodesulfobacterales by metagenomics and metatranscriptomics.</title>
        <authorList>
            <person name="Tan S."/>
            <person name="Liu J."/>
            <person name="Fang Y."/>
            <person name="Hedlund B.P."/>
            <person name="Lian Z.H."/>
            <person name="Huang L.Y."/>
            <person name="Li J.T."/>
            <person name="Huang L.N."/>
            <person name="Li W.J."/>
            <person name="Jiang H.C."/>
            <person name="Dong H.L."/>
            <person name="Shu W.S."/>
        </authorList>
    </citation>
    <scope>NUCLEOTIDE SEQUENCE [LARGE SCALE GENOMIC DNA]</scope>
    <source>
        <strain evidence="2">AP1</strain>
    </source>
</reference>
<sequence>MRTIEFLKLNLKEITDSFIDQIKKSNHDDLDIISSIKGISDITACHFIAEVKDIKRFPTRNKLIAFAGTD</sequence>
<dbReference type="GO" id="GO:0006313">
    <property type="term" value="P:DNA transposition"/>
    <property type="evidence" value="ECO:0007669"/>
    <property type="project" value="InterPro"/>
</dbReference>
<proteinExistence type="predicted"/>
<feature type="domain" description="Transposase IS116/IS110/IS902 C-terminal" evidence="1">
    <location>
        <begin position="31"/>
        <end position="70"/>
    </location>
</feature>
<dbReference type="GO" id="GO:0004803">
    <property type="term" value="F:transposase activity"/>
    <property type="evidence" value="ECO:0007669"/>
    <property type="project" value="InterPro"/>
</dbReference>
<accession>A0A519BJP2</accession>
<feature type="non-terminal residue" evidence="2">
    <location>
        <position position="70"/>
    </location>
</feature>
<organism evidence="2 3">
    <name type="scientific">Candidatus Acididesulfobacter diazotrophicus</name>
    <dbReference type="NCBI Taxonomy" id="2597226"/>
    <lineage>
        <taxon>Bacteria</taxon>
        <taxon>Deltaproteobacteria</taxon>
        <taxon>Candidatus Acidulodesulfobacterales</taxon>
        <taxon>Candidatus Acididesulfobacter</taxon>
    </lineage>
</organism>
<evidence type="ECO:0000313" key="3">
    <source>
        <dbReference type="Proteomes" id="UP000319296"/>
    </source>
</evidence>
<comment type="caution">
    <text evidence="2">The sequence shown here is derived from an EMBL/GenBank/DDBJ whole genome shotgun (WGS) entry which is preliminary data.</text>
</comment>
<dbReference type="EMBL" id="SGBB01000043">
    <property type="protein sequence ID" value="RZD17476.1"/>
    <property type="molecule type" value="Genomic_DNA"/>
</dbReference>
<evidence type="ECO:0000313" key="2">
    <source>
        <dbReference type="EMBL" id="RZD17476.1"/>
    </source>
</evidence>
<dbReference type="Proteomes" id="UP000319296">
    <property type="component" value="Unassembled WGS sequence"/>
</dbReference>
<protein>
    <submittedName>
        <fullName evidence="2">IS110 family transposase</fullName>
    </submittedName>
</protein>